<keyword evidence="4 6" id="KW-0175">Coiled coil</keyword>
<dbReference type="EMBL" id="FOMS01000009">
    <property type="protein sequence ID" value="SFE37191.1"/>
    <property type="molecule type" value="Genomic_DNA"/>
</dbReference>
<dbReference type="Proteomes" id="UP000325289">
    <property type="component" value="Unassembled WGS sequence"/>
</dbReference>
<evidence type="ECO:0000313" key="8">
    <source>
        <dbReference type="EMBL" id="SFE37191.1"/>
    </source>
</evidence>
<evidence type="ECO:0000256" key="1">
    <source>
        <dbReference type="ARBA" id="ARBA00003416"/>
    </source>
</evidence>
<dbReference type="RefSeq" id="WP_149756612.1">
    <property type="nucleotide sequence ID" value="NZ_FOMS01000009.1"/>
</dbReference>
<dbReference type="PANTHER" id="PTHR30563">
    <property type="entry name" value="DNA RECOMBINATION PROTEIN RMUC"/>
    <property type="match status" value="1"/>
</dbReference>
<evidence type="ECO:0000256" key="2">
    <source>
        <dbReference type="ARBA" id="ARBA00009840"/>
    </source>
</evidence>
<evidence type="ECO:0000313" key="9">
    <source>
        <dbReference type="Proteomes" id="UP000325289"/>
    </source>
</evidence>
<dbReference type="PANTHER" id="PTHR30563:SF0">
    <property type="entry name" value="DNA RECOMBINATION PROTEIN RMUC"/>
    <property type="match status" value="1"/>
</dbReference>
<name>A0A1I1ZZZ0_9RHOB</name>
<dbReference type="OrthoDB" id="370725at2"/>
<keyword evidence="9" id="KW-1185">Reference proteome</keyword>
<keyword evidence="5" id="KW-0233">DNA recombination</keyword>
<keyword evidence="7" id="KW-1133">Transmembrane helix</keyword>
<keyword evidence="7" id="KW-0472">Membrane</keyword>
<accession>A0A1I1ZZZ0</accession>
<dbReference type="InterPro" id="IPR003798">
    <property type="entry name" value="DNA_recombination_RmuC"/>
</dbReference>
<evidence type="ECO:0000256" key="5">
    <source>
        <dbReference type="ARBA" id="ARBA00023172"/>
    </source>
</evidence>
<dbReference type="GO" id="GO:0006310">
    <property type="term" value="P:DNA recombination"/>
    <property type="evidence" value="ECO:0007669"/>
    <property type="project" value="UniProtKB-KW"/>
</dbReference>
<feature type="transmembrane region" description="Helical" evidence="7">
    <location>
        <begin position="12"/>
        <end position="32"/>
    </location>
</feature>
<dbReference type="Pfam" id="PF02646">
    <property type="entry name" value="RmuC"/>
    <property type="match status" value="1"/>
</dbReference>
<evidence type="ECO:0000256" key="3">
    <source>
        <dbReference type="ARBA" id="ARBA00021840"/>
    </source>
</evidence>
<protein>
    <recommendedName>
        <fullName evidence="3">DNA recombination protein RmuC homolog</fullName>
    </recommendedName>
</protein>
<dbReference type="AlphaFoldDB" id="A0A1I1ZZZ0"/>
<keyword evidence="7" id="KW-0812">Transmembrane</keyword>
<evidence type="ECO:0000256" key="4">
    <source>
        <dbReference type="ARBA" id="ARBA00023054"/>
    </source>
</evidence>
<feature type="coiled-coil region" evidence="6">
    <location>
        <begin position="40"/>
        <end position="133"/>
    </location>
</feature>
<comment type="function">
    <text evidence="1">Involved in DNA recombination.</text>
</comment>
<evidence type="ECO:0000256" key="6">
    <source>
        <dbReference type="SAM" id="Coils"/>
    </source>
</evidence>
<comment type="similarity">
    <text evidence="2">Belongs to the RmuC family.</text>
</comment>
<evidence type="ECO:0000256" key="7">
    <source>
        <dbReference type="SAM" id="Phobius"/>
    </source>
</evidence>
<organism evidence="8 9">
    <name type="scientific">Roseivivax sediminis</name>
    <dbReference type="NCBI Taxonomy" id="936889"/>
    <lineage>
        <taxon>Bacteria</taxon>
        <taxon>Pseudomonadati</taxon>
        <taxon>Pseudomonadota</taxon>
        <taxon>Alphaproteobacteria</taxon>
        <taxon>Rhodobacterales</taxon>
        <taxon>Roseobacteraceae</taxon>
        <taxon>Roseivivax</taxon>
    </lineage>
</organism>
<reference evidence="8 9" key="1">
    <citation type="submission" date="2016-10" db="EMBL/GenBank/DDBJ databases">
        <authorList>
            <person name="Varghese N."/>
            <person name="Submissions S."/>
        </authorList>
    </citation>
    <scope>NUCLEOTIDE SEQUENCE [LARGE SCALE GENOMIC DNA]</scope>
    <source>
        <strain evidence="9">YIM D21,KCTC 23444,ACCC 10710</strain>
    </source>
</reference>
<sequence>MDVLLDTAGPAYPLLLGLLALSAILAGVSAVLRNRLSARVRDVAELTRTLEQERAALKEEREQRTDLAAKLSAETTRAERLPGLERELSAERTARYEAQQANTRLETEMDALKRANEEKLAELRDIRKQLEEKFTSLAGTALEDNSKRFLNLVSERFEKHKETAEKELNTRQEAIGNLVKPLQDRLLKFDERMGEIEKARNEAYGAIRTQVEQLTLGQTTLNAETRKLVQALRAPKTRGRWGEMQLRQVFEMAGMTEEVDFLTETSMETDEGRRRPDAQVRIPGGKSIIVDAKTPLDAYLDALEAETADMREAHITRHARQVREHIKVLASKAYQDQLDTTPDFVVMFIPGETFVSAACEADPGLLEFGFEKRVLIATPTTLMALIKAIAYGWQQEKMAENAAEVQRVAREIYDRLGTFASHLDKVGRSLRTSVDAYNKSVGSLEGRVLPSARKFESLGVVGPNDSLDQLAQVEVEPRALSAREFVPGSSG</sequence>
<gene>
    <name evidence="8" type="ORF">SAMN04515678_10929</name>
</gene>
<proteinExistence type="inferred from homology"/>